<evidence type="ECO:0000313" key="12">
    <source>
        <dbReference type="EMBL" id="MBB5208305.1"/>
    </source>
</evidence>
<evidence type="ECO:0000256" key="5">
    <source>
        <dbReference type="ARBA" id="ARBA00022670"/>
    </source>
</evidence>
<dbReference type="Pfam" id="PF02128">
    <property type="entry name" value="Peptidase_M36"/>
    <property type="match status" value="1"/>
</dbReference>
<dbReference type="GO" id="GO:0008270">
    <property type="term" value="F:zinc ion binding"/>
    <property type="evidence" value="ECO:0007669"/>
    <property type="project" value="InterPro"/>
</dbReference>
<protein>
    <recommendedName>
        <fullName evidence="14">FTP domain-containing protein</fullName>
    </recommendedName>
</protein>
<dbReference type="AlphaFoldDB" id="A0A7W8D7Q1"/>
<comment type="cofactor">
    <cofactor evidence="1">
        <name>Zn(2+)</name>
        <dbReference type="ChEBI" id="CHEBI:29105"/>
    </cofactor>
</comment>
<comment type="similarity">
    <text evidence="3">Belongs to the peptidase M36 family.</text>
</comment>
<evidence type="ECO:0000256" key="3">
    <source>
        <dbReference type="ARBA" id="ARBA00006006"/>
    </source>
</evidence>
<comment type="caution">
    <text evidence="12">The sequence shown here is derived from an EMBL/GenBank/DDBJ whole genome shotgun (WGS) entry which is preliminary data.</text>
</comment>
<dbReference type="EMBL" id="JACHHP010000003">
    <property type="protein sequence ID" value="MBB5208305.1"/>
    <property type="molecule type" value="Genomic_DNA"/>
</dbReference>
<dbReference type="Gene3D" id="1.10.390.10">
    <property type="entry name" value="Neutral Protease Domain 2"/>
    <property type="match status" value="1"/>
</dbReference>
<reference evidence="12 13" key="1">
    <citation type="submission" date="2020-08" db="EMBL/GenBank/DDBJ databases">
        <title>Genomic Encyclopedia of Type Strains, Phase IV (KMG-IV): sequencing the most valuable type-strain genomes for metagenomic binning, comparative biology and taxonomic classification.</title>
        <authorList>
            <person name="Goeker M."/>
        </authorList>
    </citation>
    <scope>NUCLEOTIDE SEQUENCE [LARGE SCALE GENOMIC DNA]</scope>
    <source>
        <strain evidence="12 13">DSM 24163</strain>
    </source>
</reference>
<evidence type="ECO:0000256" key="6">
    <source>
        <dbReference type="ARBA" id="ARBA00022723"/>
    </source>
</evidence>
<dbReference type="SUPFAM" id="SSF55486">
    <property type="entry name" value="Metalloproteases ('zincins'), catalytic domain"/>
    <property type="match status" value="1"/>
</dbReference>
<evidence type="ECO:0000256" key="9">
    <source>
        <dbReference type="ARBA" id="ARBA00023049"/>
    </source>
</evidence>
<dbReference type="PANTHER" id="PTHR33478:SF1">
    <property type="entry name" value="EXTRACELLULAR METALLOPROTEINASE MEP"/>
    <property type="match status" value="1"/>
</dbReference>
<gene>
    <name evidence="12" type="ORF">HNQ52_001847</name>
</gene>
<evidence type="ECO:0000256" key="7">
    <source>
        <dbReference type="ARBA" id="ARBA00022801"/>
    </source>
</evidence>
<evidence type="ECO:0000256" key="1">
    <source>
        <dbReference type="ARBA" id="ARBA00001947"/>
    </source>
</evidence>
<comment type="subcellular location">
    <subcellularLocation>
        <location evidence="2">Secreted</location>
    </subcellularLocation>
</comment>
<evidence type="ECO:0000256" key="11">
    <source>
        <dbReference type="SAM" id="MobiDB-lite"/>
    </source>
</evidence>
<dbReference type="RefSeq" id="WP_183960842.1">
    <property type="nucleotide sequence ID" value="NZ_JACHHP010000003.1"/>
</dbReference>
<dbReference type="PANTHER" id="PTHR33478">
    <property type="entry name" value="EXTRACELLULAR METALLOPROTEINASE MEP"/>
    <property type="match status" value="1"/>
</dbReference>
<dbReference type="InterPro" id="IPR050371">
    <property type="entry name" value="Fungal_virulence_M36"/>
</dbReference>
<keyword evidence="8" id="KW-0862">Zinc</keyword>
<evidence type="ECO:0000313" key="13">
    <source>
        <dbReference type="Proteomes" id="UP000521199"/>
    </source>
</evidence>
<keyword evidence="5" id="KW-0645">Protease</keyword>
<dbReference type="GO" id="GO:0004222">
    <property type="term" value="F:metalloendopeptidase activity"/>
    <property type="evidence" value="ECO:0007669"/>
    <property type="project" value="InterPro"/>
</dbReference>
<keyword evidence="7" id="KW-0378">Hydrolase</keyword>
<dbReference type="InterPro" id="IPR001842">
    <property type="entry name" value="Peptidase_M36"/>
</dbReference>
<keyword evidence="9" id="KW-0482">Metalloprotease</keyword>
<evidence type="ECO:0000256" key="4">
    <source>
        <dbReference type="ARBA" id="ARBA00022525"/>
    </source>
</evidence>
<dbReference type="Gene3D" id="3.10.170.10">
    <property type="match status" value="1"/>
</dbReference>
<feature type="region of interest" description="Disordered" evidence="11">
    <location>
        <begin position="340"/>
        <end position="361"/>
    </location>
</feature>
<dbReference type="GO" id="GO:0005615">
    <property type="term" value="C:extracellular space"/>
    <property type="evidence" value="ECO:0007669"/>
    <property type="project" value="InterPro"/>
</dbReference>
<name>A0A7W8D7Q1_9GAMM</name>
<dbReference type="InterPro" id="IPR027268">
    <property type="entry name" value="Peptidase_M4/M1_CTD_sf"/>
</dbReference>
<dbReference type="GO" id="GO:0006508">
    <property type="term" value="P:proteolysis"/>
    <property type="evidence" value="ECO:0007669"/>
    <property type="project" value="UniProtKB-KW"/>
</dbReference>
<keyword evidence="13" id="KW-1185">Reference proteome</keyword>
<sequence length="1062" mass="111418">MRDPRLARLRMSRFVARQRTTELVWDILECDMVGSMRYGLLSLVLLAGWAGAGMAATQGQGREDYDIRLDSGKSASGLREAFRARAGKRVEADARRAAAIDADLARLRADVPSGTASSAAPGEVPQVIARRPGTRHFLTAPSDRPRVALLRDFLRRYPALYGLQSSQVDALAVEADYVNPDGQLAWVILQQRVHGVPVFQGEVRAGFTARGELIRTVASLAADVDAAVPDAWHDPADAVAAAARSVGYEVLAGQLARVARSVHADDVARFERGPFADTIEAERFYFPIEAGVLRPAWRVLLWEDVDAWYVLVDAESGAVLWRNNLTAFQTQASTYNVYANQSPAPLEPPPTSPNGAQPVGTQSRTSFTLIGAPFDNLGWITDGNNTTDGNNVEAGVDLVAPNGVDPGGTATGVPARTFNFAYDPYPGGTAPTDASLRNGAVTNLFYWANTFHDRTYALGFTEAARNYQNDNFGRGGIGGDRLSAEVQDSATPNNANFSAPADGGRGRFQVGIWTGTTPSIDAALDQDVSLHEISHGMTRRLVGNAAGLTGVQGQSLDEGWADCMSILLQWRSTDSLDAVYPMGEYATGGITPNNHYYGIRRFPYARIAFLGGPMNRPHNPLTLADIDPAQIALDDGAFARGPLGSLSTTLSHNNGEIWCSALFEIHALLLQEHGFPTGNTIALQAMVDGMKLTPNAPTFLQARDAFLDAIAATPGGTLNEALAWRGFALRGMGLDASVSPTQAVVESFDVPQLAQTPALSFTDLACNANGVAEPGEDLLLSVPITNTTGSPITGATVSVNGGTAVSYGTIAPGAVQASNIGVHVPSSQVCGVPFGLAIAIDSSAGPVLADRSLPIGLIGTVEASDFDSAPAGTLPPGWSTLVGGAGTLWTTVAGSPMSAPNAASVALPAMTANSDLVTRIYTAAEGATGLRFSHTYAFESNFDGGVLEISIDGGPFWDIVVAGGSFDTGGYDRVLTPFGSCAATPNVLGARMAWTGNGAVRTTHVTLPPSSVGHDVQLRWRAAGDCSVASGGWTIDDVEVVGAAVCAPAACGPAVFEDGFED</sequence>
<keyword evidence="10" id="KW-0865">Zymogen</keyword>
<accession>A0A7W8D7Q1</accession>
<dbReference type="CDD" id="cd09596">
    <property type="entry name" value="M36"/>
    <property type="match status" value="1"/>
</dbReference>
<keyword evidence="4" id="KW-0964">Secreted</keyword>
<evidence type="ECO:0000256" key="8">
    <source>
        <dbReference type="ARBA" id="ARBA00022833"/>
    </source>
</evidence>
<dbReference type="Proteomes" id="UP000521199">
    <property type="component" value="Unassembled WGS sequence"/>
</dbReference>
<evidence type="ECO:0000256" key="10">
    <source>
        <dbReference type="ARBA" id="ARBA00023145"/>
    </source>
</evidence>
<organism evidence="12 13">
    <name type="scientific">Chiayiivirga flava</name>
    <dbReference type="NCBI Taxonomy" id="659595"/>
    <lineage>
        <taxon>Bacteria</taxon>
        <taxon>Pseudomonadati</taxon>
        <taxon>Pseudomonadota</taxon>
        <taxon>Gammaproteobacteria</taxon>
        <taxon>Lysobacterales</taxon>
        <taxon>Lysobacteraceae</taxon>
        <taxon>Chiayiivirga</taxon>
    </lineage>
</organism>
<keyword evidence="6" id="KW-0479">Metal-binding</keyword>
<evidence type="ECO:0000256" key="2">
    <source>
        <dbReference type="ARBA" id="ARBA00004613"/>
    </source>
</evidence>
<proteinExistence type="inferred from homology"/>
<evidence type="ECO:0008006" key="14">
    <source>
        <dbReference type="Google" id="ProtNLM"/>
    </source>
</evidence>
<dbReference type="Gene3D" id="2.60.120.260">
    <property type="entry name" value="Galactose-binding domain-like"/>
    <property type="match status" value="1"/>
</dbReference>